<keyword evidence="2" id="KW-1185">Reference proteome</keyword>
<reference evidence="1 2" key="1">
    <citation type="journal article" date="2021" name="BMC Genomics">
        <title>Datura genome reveals duplications of psychoactive alkaloid biosynthetic genes and high mutation rate following tissue culture.</title>
        <authorList>
            <person name="Rajewski A."/>
            <person name="Carter-House D."/>
            <person name="Stajich J."/>
            <person name="Litt A."/>
        </authorList>
    </citation>
    <scope>NUCLEOTIDE SEQUENCE [LARGE SCALE GENOMIC DNA]</scope>
    <source>
        <strain evidence="1">AR-01</strain>
    </source>
</reference>
<evidence type="ECO:0000313" key="1">
    <source>
        <dbReference type="EMBL" id="MCD7464747.1"/>
    </source>
</evidence>
<evidence type="ECO:0000313" key="2">
    <source>
        <dbReference type="Proteomes" id="UP000823775"/>
    </source>
</evidence>
<protein>
    <submittedName>
        <fullName evidence="1">Uncharacterized protein</fullName>
    </submittedName>
</protein>
<name>A0ABS8T2H2_DATST</name>
<organism evidence="1 2">
    <name type="scientific">Datura stramonium</name>
    <name type="common">Jimsonweed</name>
    <name type="synonym">Common thornapple</name>
    <dbReference type="NCBI Taxonomy" id="4076"/>
    <lineage>
        <taxon>Eukaryota</taxon>
        <taxon>Viridiplantae</taxon>
        <taxon>Streptophyta</taxon>
        <taxon>Embryophyta</taxon>
        <taxon>Tracheophyta</taxon>
        <taxon>Spermatophyta</taxon>
        <taxon>Magnoliopsida</taxon>
        <taxon>eudicotyledons</taxon>
        <taxon>Gunneridae</taxon>
        <taxon>Pentapetalae</taxon>
        <taxon>asterids</taxon>
        <taxon>lamiids</taxon>
        <taxon>Solanales</taxon>
        <taxon>Solanaceae</taxon>
        <taxon>Solanoideae</taxon>
        <taxon>Datureae</taxon>
        <taxon>Datura</taxon>
    </lineage>
</organism>
<proteinExistence type="predicted"/>
<comment type="caution">
    <text evidence="1">The sequence shown here is derived from an EMBL/GenBank/DDBJ whole genome shotgun (WGS) entry which is preliminary data.</text>
</comment>
<sequence>MNVSRLVTGGSPMSRRWNFHCPSILLTIGGSSAVRELPPAICWNSADAASSFMIIPPL</sequence>
<dbReference type="EMBL" id="JACEIK010000991">
    <property type="protein sequence ID" value="MCD7464747.1"/>
    <property type="molecule type" value="Genomic_DNA"/>
</dbReference>
<accession>A0ABS8T2H2</accession>
<feature type="non-terminal residue" evidence="1">
    <location>
        <position position="58"/>
    </location>
</feature>
<gene>
    <name evidence="1" type="ORF">HAX54_053356</name>
</gene>
<dbReference type="Proteomes" id="UP000823775">
    <property type="component" value="Unassembled WGS sequence"/>
</dbReference>